<keyword evidence="2" id="KW-1185">Reference proteome</keyword>
<feature type="non-terminal residue" evidence="1">
    <location>
        <position position="1"/>
    </location>
</feature>
<name>A0ABN7X223_GIGMA</name>
<dbReference type="EMBL" id="CAJVQB010079672">
    <property type="protein sequence ID" value="CAG8845472.1"/>
    <property type="molecule type" value="Genomic_DNA"/>
</dbReference>
<organism evidence="1 2">
    <name type="scientific">Gigaspora margarita</name>
    <dbReference type="NCBI Taxonomy" id="4874"/>
    <lineage>
        <taxon>Eukaryota</taxon>
        <taxon>Fungi</taxon>
        <taxon>Fungi incertae sedis</taxon>
        <taxon>Mucoromycota</taxon>
        <taxon>Glomeromycotina</taxon>
        <taxon>Glomeromycetes</taxon>
        <taxon>Diversisporales</taxon>
        <taxon>Gigasporaceae</taxon>
        <taxon>Gigaspora</taxon>
    </lineage>
</organism>
<reference evidence="1 2" key="1">
    <citation type="submission" date="2021-06" db="EMBL/GenBank/DDBJ databases">
        <authorList>
            <person name="Kallberg Y."/>
            <person name="Tangrot J."/>
            <person name="Rosling A."/>
        </authorList>
    </citation>
    <scope>NUCLEOTIDE SEQUENCE [LARGE SCALE GENOMIC DNA]</scope>
    <source>
        <strain evidence="1 2">120-4 pot B 10/14</strain>
    </source>
</reference>
<comment type="caution">
    <text evidence="1">The sequence shown here is derived from an EMBL/GenBank/DDBJ whole genome shotgun (WGS) entry which is preliminary data.</text>
</comment>
<evidence type="ECO:0000313" key="2">
    <source>
        <dbReference type="Proteomes" id="UP000789901"/>
    </source>
</evidence>
<sequence>DIWILTILDAILHGIRSLLTENDGFLPPLTNDWDCHFLNPIHIALVRKPRIGAITDDCLPPLPYVESSRQ</sequence>
<protein>
    <submittedName>
        <fullName evidence="1">35123_t:CDS:1</fullName>
    </submittedName>
</protein>
<gene>
    <name evidence="1" type="ORF">GMARGA_LOCUS37656</name>
</gene>
<proteinExistence type="predicted"/>
<evidence type="ECO:0000313" key="1">
    <source>
        <dbReference type="EMBL" id="CAG8845472.1"/>
    </source>
</evidence>
<accession>A0ABN7X223</accession>
<dbReference type="Proteomes" id="UP000789901">
    <property type="component" value="Unassembled WGS sequence"/>
</dbReference>